<gene>
    <name evidence="1" type="ORF">GACE_1924</name>
    <name evidence="2" type="ORF">LPQ35_01230</name>
</gene>
<dbReference type="InterPro" id="IPR051404">
    <property type="entry name" value="TA_system_antitoxin"/>
</dbReference>
<dbReference type="KEGG" id="gac:GACE_1924"/>
<dbReference type="Proteomes" id="UP000030624">
    <property type="component" value="Chromosome"/>
</dbReference>
<dbReference type="Proteomes" id="UP001492541">
    <property type="component" value="Chromosome"/>
</dbReference>
<evidence type="ECO:0000313" key="1">
    <source>
        <dbReference type="EMBL" id="AIY90949.1"/>
    </source>
</evidence>
<evidence type="ECO:0000313" key="3">
    <source>
        <dbReference type="Proteomes" id="UP000030624"/>
    </source>
</evidence>
<dbReference type="STRING" id="565033.GACE_1924"/>
<dbReference type="eggNOG" id="arCOG02411">
    <property type="taxonomic scope" value="Archaea"/>
</dbReference>
<dbReference type="AlphaFoldDB" id="A0A0A7GFW4"/>
<dbReference type="PANTHER" id="PTHR34504:SF2">
    <property type="entry name" value="UPF0150 PROTEIN SSL0259"/>
    <property type="match status" value="1"/>
</dbReference>
<evidence type="ECO:0000313" key="4">
    <source>
        <dbReference type="Proteomes" id="UP001492541"/>
    </source>
</evidence>
<sequence length="73" mass="8495">MKLSVIVWREEEWYIITEVFTGVTTQGKTIEEAVENIKEAVELYLEEMPEIREELERRDVVGVLNVEIAEIVG</sequence>
<keyword evidence="4" id="KW-1185">Reference proteome</keyword>
<evidence type="ECO:0000313" key="2">
    <source>
        <dbReference type="EMBL" id="XAT64017.1"/>
    </source>
</evidence>
<name>A0A0A7GFW4_GEOAI</name>
<dbReference type="EMBL" id="CP009552">
    <property type="protein sequence ID" value="AIY90949.1"/>
    <property type="molecule type" value="Genomic_DNA"/>
</dbReference>
<protein>
    <submittedName>
        <fullName evidence="2">Type II toxin-antitoxin system HicB family antitoxin</fullName>
    </submittedName>
</protein>
<dbReference type="Pfam" id="PF24113">
    <property type="entry name" value="DUF7387"/>
    <property type="match status" value="1"/>
</dbReference>
<accession>A0A0A7GFW4</accession>
<reference evidence="2 4" key="2">
    <citation type="submission" date="2021-11" db="EMBL/GenBank/DDBJ databases">
        <title>Whole genome of Geoglobus acetivorans.</title>
        <authorList>
            <person name="Liu D."/>
        </authorList>
    </citation>
    <scope>NUCLEOTIDE SEQUENCE [LARGE SCALE GENOMIC DNA]</scope>
    <source>
        <strain evidence="2 4">SBH6</strain>
    </source>
</reference>
<dbReference type="GeneID" id="90448264"/>
<dbReference type="PANTHER" id="PTHR34504">
    <property type="entry name" value="ANTITOXIN HICB"/>
    <property type="match status" value="1"/>
</dbReference>
<organism evidence="1 3">
    <name type="scientific">Geoglobus acetivorans</name>
    <dbReference type="NCBI Taxonomy" id="565033"/>
    <lineage>
        <taxon>Archaea</taxon>
        <taxon>Methanobacteriati</taxon>
        <taxon>Methanobacteriota</taxon>
        <taxon>Archaeoglobi</taxon>
        <taxon>Archaeoglobales</taxon>
        <taxon>Archaeoglobaceae</taxon>
        <taxon>Geoglobus</taxon>
    </lineage>
</organism>
<dbReference type="Gene3D" id="3.30.160.250">
    <property type="match status" value="1"/>
</dbReference>
<dbReference type="RefSeq" id="WP_048093006.1">
    <property type="nucleotide sequence ID" value="NZ_CP009552.1"/>
</dbReference>
<proteinExistence type="predicted"/>
<dbReference type="SUPFAM" id="SSF143100">
    <property type="entry name" value="TTHA1013/TTHA0281-like"/>
    <property type="match status" value="1"/>
</dbReference>
<dbReference type="InterPro" id="IPR055811">
    <property type="entry name" value="DUF7387"/>
</dbReference>
<reference evidence="1 3" key="1">
    <citation type="journal article" date="2015" name="Appl. Environ. Microbiol.">
        <title>The Geoglobus acetivorans genome: Fe(III) reduction, acetate utilization, autotrophic growth, and degradation of aromatic compounds in a hyperthermophilic archaeon.</title>
        <authorList>
            <person name="Mardanov A.V."/>
            <person name="Slododkina G.B."/>
            <person name="Slobodkin A.I."/>
            <person name="Beletsky A.V."/>
            <person name="Gavrilov S.N."/>
            <person name="Kublanov I.V."/>
            <person name="Bonch-Osmolovskaya E.A."/>
            <person name="Skryabin K.G."/>
            <person name="Ravin N.V."/>
        </authorList>
    </citation>
    <scope>NUCLEOTIDE SEQUENCE [LARGE SCALE GENOMIC DNA]</scope>
    <source>
        <strain evidence="1 3">SBH6</strain>
    </source>
</reference>
<dbReference type="EMBL" id="CP087714">
    <property type="protein sequence ID" value="XAT64017.1"/>
    <property type="molecule type" value="Genomic_DNA"/>
</dbReference>
<dbReference type="InterPro" id="IPR035069">
    <property type="entry name" value="TTHA1013/TTHA0281-like"/>
</dbReference>
<dbReference type="HOGENOM" id="CLU_114047_10_2_2"/>